<evidence type="ECO:0000313" key="6">
    <source>
        <dbReference type="EMBL" id="MEY8040394.1"/>
    </source>
</evidence>
<dbReference type="RefSeq" id="WP_345367323.1">
    <property type="nucleotide sequence ID" value="NZ_BAABII010000018.1"/>
</dbReference>
<dbReference type="SUPFAM" id="SSF53756">
    <property type="entry name" value="UDP-Glycosyltransferase/glycogen phosphorylase"/>
    <property type="match status" value="1"/>
</dbReference>
<protein>
    <submittedName>
        <fullName evidence="6">Glycosyltransferase family 4 protein</fullName>
    </submittedName>
</protein>
<feature type="compositionally biased region" description="Low complexity" evidence="3">
    <location>
        <begin position="229"/>
        <end position="238"/>
    </location>
</feature>
<dbReference type="CDD" id="cd03809">
    <property type="entry name" value="GT4_MtfB-like"/>
    <property type="match status" value="1"/>
</dbReference>
<gene>
    <name evidence="6" type="ORF">AB8O55_13390</name>
</gene>
<evidence type="ECO:0000256" key="2">
    <source>
        <dbReference type="ARBA" id="ARBA00022679"/>
    </source>
</evidence>
<evidence type="ECO:0000259" key="4">
    <source>
        <dbReference type="Pfam" id="PF00534"/>
    </source>
</evidence>
<comment type="caution">
    <text evidence="6">The sequence shown here is derived from an EMBL/GenBank/DDBJ whole genome shotgun (WGS) entry which is preliminary data.</text>
</comment>
<dbReference type="Pfam" id="PF00534">
    <property type="entry name" value="Glycos_transf_1"/>
    <property type="match status" value="1"/>
</dbReference>
<feature type="domain" description="Glycosyltransferase subfamily 4-like N-terminal" evidence="5">
    <location>
        <begin position="13"/>
        <end position="166"/>
    </location>
</feature>
<dbReference type="Pfam" id="PF13439">
    <property type="entry name" value="Glyco_transf_4"/>
    <property type="match status" value="1"/>
</dbReference>
<evidence type="ECO:0000256" key="1">
    <source>
        <dbReference type="ARBA" id="ARBA00022676"/>
    </source>
</evidence>
<evidence type="ECO:0000259" key="5">
    <source>
        <dbReference type="Pfam" id="PF13439"/>
    </source>
</evidence>
<feature type="compositionally biased region" description="Gly residues" evidence="3">
    <location>
        <begin position="239"/>
        <end position="254"/>
    </location>
</feature>
<dbReference type="InterPro" id="IPR028098">
    <property type="entry name" value="Glyco_trans_4-like_N"/>
</dbReference>
<keyword evidence="7" id="KW-1185">Reference proteome</keyword>
<dbReference type="PANTHER" id="PTHR46401">
    <property type="entry name" value="GLYCOSYLTRANSFERASE WBBK-RELATED"/>
    <property type="match status" value="1"/>
</dbReference>
<dbReference type="InterPro" id="IPR001296">
    <property type="entry name" value="Glyco_trans_1"/>
</dbReference>
<dbReference type="Proteomes" id="UP001564626">
    <property type="component" value="Unassembled WGS sequence"/>
</dbReference>
<dbReference type="PANTHER" id="PTHR46401:SF2">
    <property type="entry name" value="GLYCOSYLTRANSFERASE WBBK-RELATED"/>
    <property type="match status" value="1"/>
</dbReference>
<name>A0ABV4CHZ6_9PSEU</name>
<feature type="domain" description="Glycosyl transferase family 1" evidence="4">
    <location>
        <begin position="270"/>
        <end position="421"/>
    </location>
</feature>
<accession>A0ABV4CHZ6</accession>
<evidence type="ECO:0000256" key="3">
    <source>
        <dbReference type="SAM" id="MobiDB-lite"/>
    </source>
</evidence>
<sequence length="445" mass="47721">MVDARWTRTDTHDGISRYGASLIEALHHLHPVTMLIHDERQLALLPSGVPHVKVNSPFSPRELWLSRTLNRLGADVVFSPLQIIGGFRRRYRLILTLHDLIYYRHPDPPGFLPAPVRLAWRLYHKAFWPQRVMLDRADAVVTVSETTRTLMAEHRLTRRPITVVPNAPSPPSTSDDDATSVVAPDADDLTAAAPAGIEAPAVAEPTDAEPTDAEPSRTGPGTEPRAEDAGPTAAVPPSSGGGARSRTAGGGGSGAAAVDRGPAERTDQAAAPGQRCDLVYMGSFMPYKNVETLIEGMALLPGHRLHLVSRIVPRREAELRAMLPAGADVVFWRGISEADYLELLGGAAALVTASRDEGFGLPIIEAMNAGTPVVCSDLAIFHEVTGGHAAFFDPGSAEGFAAAVREVVDPQVRDQLVESARGQAAEFTWASSAARLLELMRRLVG</sequence>
<feature type="region of interest" description="Disordered" evidence="3">
    <location>
        <begin position="197"/>
        <end position="271"/>
    </location>
</feature>
<organism evidence="6 7">
    <name type="scientific">Saccharopolyspora cebuensis</name>
    <dbReference type="NCBI Taxonomy" id="418759"/>
    <lineage>
        <taxon>Bacteria</taxon>
        <taxon>Bacillati</taxon>
        <taxon>Actinomycetota</taxon>
        <taxon>Actinomycetes</taxon>
        <taxon>Pseudonocardiales</taxon>
        <taxon>Pseudonocardiaceae</taxon>
        <taxon>Saccharopolyspora</taxon>
    </lineage>
</organism>
<dbReference type="EMBL" id="JBGEHV010000021">
    <property type="protein sequence ID" value="MEY8040394.1"/>
    <property type="molecule type" value="Genomic_DNA"/>
</dbReference>
<dbReference type="Gene3D" id="3.40.50.2000">
    <property type="entry name" value="Glycogen Phosphorylase B"/>
    <property type="match status" value="3"/>
</dbReference>
<feature type="region of interest" description="Disordered" evidence="3">
    <location>
        <begin position="159"/>
        <end position="181"/>
    </location>
</feature>
<proteinExistence type="predicted"/>
<keyword evidence="1" id="KW-0328">Glycosyltransferase</keyword>
<keyword evidence="2" id="KW-0808">Transferase</keyword>
<reference evidence="6 7" key="1">
    <citation type="submission" date="2024-08" db="EMBL/GenBank/DDBJ databases">
        <title>Genome mining of Saccharopolyspora cebuensis PGLac3 from Nigerian medicinal plant.</title>
        <authorList>
            <person name="Ezeobiora C.E."/>
            <person name="Igbokwe N.H."/>
            <person name="Amin D.H."/>
            <person name="Mendie U.E."/>
        </authorList>
    </citation>
    <scope>NUCLEOTIDE SEQUENCE [LARGE SCALE GENOMIC DNA]</scope>
    <source>
        <strain evidence="6 7">PGLac3</strain>
    </source>
</reference>
<evidence type="ECO:0000313" key="7">
    <source>
        <dbReference type="Proteomes" id="UP001564626"/>
    </source>
</evidence>